<feature type="compositionally biased region" description="Acidic residues" evidence="2">
    <location>
        <begin position="357"/>
        <end position="367"/>
    </location>
</feature>
<dbReference type="OrthoDB" id="6613664at2759"/>
<keyword evidence="5" id="KW-1185">Reference proteome</keyword>
<evidence type="ECO:0000259" key="3">
    <source>
        <dbReference type="Pfam" id="PF15995"/>
    </source>
</evidence>
<feature type="region of interest" description="Disordered" evidence="2">
    <location>
        <begin position="1"/>
        <end position="23"/>
    </location>
</feature>
<dbReference type="AlphaFoldDB" id="A0A8K0C8J9"/>
<feature type="domain" description="DUF4771" evidence="3">
    <location>
        <begin position="1027"/>
        <end position="1170"/>
    </location>
</feature>
<evidence type="ECO:0000313" key="5">
    <source>
        <dbReference type="Proteomes" id="UP000801492"/>
    </source>
</evidence>
<dbReference type="PANTHER" id="PTHR41967:SF6">
    <property type="entry name" value="FI19406P1-RELATED"/>
    <property type="match status" value="1"/>
</dbReference>
<gene>
    <name evidence="4" type="ORF">ILUMI_23577</name>
</gene>
<proteinExistence type="predicted"/>
<dbReference type="EMBL" id="VTPC01090603">
    <property type="protein sequence ID" value="KAF2882609.1"/>
    <property type="molecule type" value="Genomic_DNA"/>
</dbReference>
<protein>
    <recommendedName>
        <fullName evidence="3">DUF4771 domain-containing protein</fullName>
    </recommendedName>
</protein>
<comment type="caution">
    <text evidence="4">The sequence shown here is derived from an EMBL/GenBank/DDBJ whole genome shotgun (WGS) entry which is preliminary data.</text>
</comment>
<dbReference type="Pfam" id="PF15995">
    <property type="entry name" value="DUF4771"/>
    <property type="match status" value="1"/>
</dbReference>
<dbReference type="InterPro" id="IPR031936">
    <property type="entry name" value="DUF4771"/>
</dbReference>
<feature type="region of interest" description="Disordered" evidence="2">
    <location>
        <begin position="282"/>
        <end position="304"/>
    </location>
</feature>
<dbReference type="Proteomes" id="UP000801492">
    <property type="component" value="Unassembled WGS sequence"/>
</dbReference>
<name>A0A8K0C8J9_IGNLU</name>
<evidence type="ECO:0000256" key="2">
    <source>
        <dbReference type="SAM" id="MobiDB-lite"/>
    </source>
</evidence>
<keyword evidence="1" id="KW-0175">Coiled coil</keyword>
<feature type="region of interest" description="Disordered" evidence="2">
    <location>
        <begin position="899"/>
        <end position="919"/>
    </location>
</feature>
<evidence type="ECO:0000256" key="1">
    <source>
        <dbReference type="SAM" id="Coils"/>
    </source>
</evidence>
<organism evidence="4 5">
    <name type="scientific">Ignelater luminosus</name>
    <name type="common">Cucubano</name>
    <name type="synonym">Pyrophorus luminosus</name>
    <dbReference type="NCBI Taxonomy" id="2038154"/>
    <lineage>
        <taxon>Eukaryota</taxon>
        <taxon>Metazoa</taxon>
        <taxon>Ecdysozoa</taxon>
        <taxon>Arthropoda</taxon>
        <taxon>Hexapoda</taxon>
        <taxon>Insecta</taxon>
        <taxon>Pterygota</taxon>
        <taxon>Neoptera</taxon>
        <taxon>Endopterygota</taxon>
        <taxon>Coleoptera</taxon>
        <taxon>Polyphaga</taxon>
        <taxon>Elateriformia</taxon>
        <taxon>Elateroidea</taxon>
        <taxon>Elateridae</taxon>
        <taxon>Agrypninae</taxon>
        <taxon>Pyrophorini</taxon>
        <taxon>Ignelater</taxon>
    </lineage>
</organism>
<feature type="region of interest" description="Disordered" evidence="2">
    <location>
        <begin position="357"/>
        <end position="388"/>
    </location>
</feature>
<dbReference type="PANTHER" id="PTHR41967">
    <property type="entry name" value="FI19406P1-RELATED"/>
    <property type="match status" value="1"/>
</dbReference>
<feature type="compositionally biased region" description="Basic and acidic residues" evidence="2">
    <location>
        <begin position="368"/>
        <end position="378"/>
    </location>
</feature>
<accession>A0A8K0C8J9</accession>
<feature type="compositionally biased region" description="Pro residues" evidence="2">
    <location>
        <begin position="284"/>
        <end position="295"/>
    </location>
</feature>
<evidence type="ECO:0000313" key="4">
    <source>
        <dbReference type="EMBL" id="KAF2882609.1"/>
    </source>
</evidence>
<feature type="compositionally biased region" description="Polar residues" evidence="2">
    <location>
        <begin position="900"/>
        <end position="913"/>
    </location>
</feature>
<feature type="region of interest" description="Disordered" evidence="2">
    <location>
        <begin position="488"/>
        <end position="509"/>
    </location>
</feature>
<feature type="compositionally biased region" description="Polar residues" evidence="2">
    <location>
        <begin position="1"/>
        <end position="18"/>
    </location>
</feature>
<sequence>MASTKSSLHKPASTTRTYNAEKSDLLERFREPKLCDIPVMNPTKIKPDVFDELRPKPCTVLNYNISQTDIKGQKRLPTGITKLHIQHTLANYELPPPGYVFPEQVAPPPPPPPAEVKYSSGRGPVVEFLEDIWRRKVEKQQKLHWENLKRLIKYRKKYDAAIKRQAHKKLMDLVGPDWFQELSPKQLKTVDNLKNCIVKDVKLKTICHTEANMAELGLVLRPNPRHIKIALKKCCECPVEFLLILYQLLNRHRTEYSLNDRLLLSGVVHLTMRETLKELHIRIPSPPPPLKVPKPPPKKKPPKRYKSPYLVPFTFTPAPPKHTGIYKNSHIQYPESPYFTYINELKIETCGEIISECEEEEEGEKEEEGNAKSEEKGPKILKTKKQSGITNEQEKELLKELKVAQREYNKLADHEPVPFLRKPTIYIPCDHGIKPIVKHESQQSVGSENETNATVSVEVKVTTDFDKYNQPIRKVCECKITFDENKVPKRREGESPPESREGNEEDTECKKAIEEKSRCAEIKCSETPAVKTQKLDKTSVALSTFGLGETPIITDTQLQSITRPTTEQSEKKLDVGNQSAKTVEKKQIQQSKTGEEQLVTLGKRESMECKCKEEVQKSIESNLCQCEKCKADRAAAKERKKPTFVISGMKEVSTTKQHLEKELEEEKEDLNPEKAVVPIIAGVKPKKTCDCLQKYQARVRMYEEMKKRFDAQHNLKTLQKQYVIGGVTHSPTGDPVYMLSGVLPEKECACAKAYEEQLKEEKRLANMPTIPLGRQKYIISGVHETEQGNVFVLSGAAAIEDCTCLKTYKHYERKHVPCLQAYQEYLKKIEIDKEEYMKELVAEDRFGDIEPVSPIGKSEDEIPSSDQQCNQISKQLQNTTSVGNSEGFTAMVPNEIQKVSPHQSKTARPSSPKQDGGANEKEICQCGFPDFEDNLQIDTDFNLTLEVNKTHKKDKDNKKEKKSVCICDPNYNVSICQRFKPEECACDEYSSSSSSSSSSSNAPSVEPELKRFTILDKIPCRLSKQREILKKALEVLAEDGFPLAKLPDCYKLPHFKLWMQLRCGKYWTQEERFPLLMESYGHWRHYGYCGRKVKLPELDISATEASKYTWAHAKTVKRMAMEKDTWYYRKIRQANIGDGREFFPSTFPYELPTPNFRDCYFAYTAAKEEECVCWKPWYPHEIKDLNRRSC</sequence>
<reference evidence="4" key="1">
    <citation type="submission" date="2019-08" db="EMBL/GenBank/DDBJ databases">
        <title>The genome of the North American firefly Photinus pyralis.</title>
        <authorList>
            <consortium name="Photinus pyralis genome working group"/>
            <person name="Fallon T.R."/>
            <person name="Sander Lower S.E."/>
            <person name="Weng J.-K."/>
        </authorList>
    </citation>
    <scope>NUCLEOTIDE SEQUENCE</scope>
    <source>
        <strain evidence="4">TRF0915ILg1</strain>
        <tissue evidence="4">Whole body</tissue>
    </source>
</reference>
<feature type="coiled-coil region" evidence="1">
    <location>
        <begin position="649"/>
        <end position="712"/>
    </location>
</feature>